<evidence type="ECO:0000256" key="1">
    <source>
        <dbReference type="SAM" id="SignalP"/>
    </source>
</evidence>
<organism evidence="2 3">
    <name type="scientific">Pantoea cypripedii</name>
    <name type="common">Pectobacterium cypripedii</name>
    <name type="synonym">Erwinia cypripedii</name>
    <dbReference type="NCBI Taxonomy" id="55209"/>
    <lineage>
        <taxon>Bacteria</taxon>
        <taxon>Pseudomonadati</taxon>
        <taxon>Pseudomonadota</taxon>
        <taxon>Gammaproteobacteria</taxon>
        <taxon>Enterobacterales</taxon>
        <taxon>Erwiniaceae</taxon>
        <taxon>Pantoea</taxon>
    </lineage>
</organism>
<evidence type="ECO:0000313" key="3">
    <source>
        <dbReference type="Proteomes" id="UP000502005"/>
    </source>
</evidence>
<evidence type="ECO:0000313" key="2">
    <source>
        <dbReference type="EMBL" id="QGY33219.1"/>
    </source>
</evidence>
<proteinExistence type="predicted"/>
<protein>
    <submittedName>
        <fullName evidence="2">Uncharacterized protein</fullName>
    </submittedName>
</protein>
<geneLocation type="plasmid" evidence="3">
    <name>pne1b</name>
</geneLocation>
<feature type="signal peptide" evidence="1">
    <location>
        <begin position="1"/>
        <end position="22"/>
    </location>
</feature>
<sequence length="457" mass="49924">MKWSFAIILSLLLPLYVKPVNAEPITAFMVSKMLQDALQGLQDSIETAGGEVKGAGNSLQKNAQNVLVDINRVLGSNMNTAFDRLDATQRKLLTDAQKLTLLIEKSTKEVASHSFNEARLSIGDADILAYNVTYSLPCRDQVPRIVYWTPQKIIFNGDEVLVTVRGNFLNNDSEIRVKLDNVDVPIMARTDNEMSFVIPGNAIKTVQTLQTVSFTISGLKKRIRRDGILNALLGCKVSVEPAQPQQIAVVVRPATIFTLDATITASESIWSPTYVAYITQPKFYRETGSGGNSDVSEQYCLKSDEIVDRYELTATNKGGRSSVGPAVLSGDRCVFVPARVVGNGKDGLGISKGGGNIGYILTIYGKRLMVSKLAEKDFHQVANSSNNIVTFSYPYDFDKGNVSWKYTVRILSSQGSKVLSDDTLTNVTPLSPTGASVDFKDGVMSISLPGEQQWNNL</sequence>
<reference evidence="2 3" key="1">
    <citation type="submission" date="2017-11" db="EMBL/GenBank/DDBJ databases">
        <title>Genome sequence of Pantoea cypripedii NE1.</title>
        <authorList>
            <person name="Nascimento F.X."/>
        </authorList>
    </citation>
    <scope>NUCLEOTIDE SEQUENCE [LARGE SCALE GENOMIC DNA]</scope>
    <source>
        <strain evidence="2 3">NE1</strain>
        <plasmid evidence="3">pne1b</plasmid>
    </source>
</reference>
<gene>
    <name evidence="2" type="ORF">CUN67_30385</name>
</gene>
<accession>A0A6B9GGX9</accession>
<dbReference type="AlphaFoldDB" id="A0A6B9GGX9"/>
<dbReference type="Proteomes" id="UP000502005">
    <property type="component" value="Plasmid pNE1B"/>
</dbReference>
<dbReference type="EMBL" id="CP024770">
    <property type="protein sequence ID" value="QGY33219.1"/>
    <property type="molecule type" value="Genomic_DNA"/>
</dbReference>
<feature type="chain" id="PRO_5025671439" evidence="1">
    <location>
        <begin position="23"/>
        <end position="457"/>
    </location>
</feature>
<dbReference type="RefSeq" id="WP_208719423.1">
    <property type="nucleotide sequence ID" value="NZ_CP024770.1"/>
</dbReference>
<keyword evidence="2" id="KW-0614">Plasmid</keyword>
<keyword evidence="1" id="KW-0732">Signal</keyword>
<name>A0A6B9GGX9_PANCY</name>